<proteinExistence type="predicted"/>
<evidence type="ECO:0000313" key="2">
    <source>
        <dbReference type="EMBL" id="KAF4083472.1"/>
    </source>
</evidence>
<keyword evidence="3" id="KW-1185">Reference proteome</keyword>
<feature type="region of interest" description="Disordered" evidence="1">
    <location>
        <begin position="31"/>
        <end position="53"/>
    </location>
</feature>
<comment type="caution">
    <text evidence="2">The sequence shown here is derived from an EMBL/GenBank/DDBJ whole genome shotgun (WGS) entry which is preliminary data.</text>
</comment>
<protein>
    <submittedName>
        <fullName evidence="2">Uncharacterized protein</fullName>
    </submittedName>
</protein>
<dbReference type="EMBL" id="JAAGNN010000011">
    <property type="protein sequence ID" value="KAF4083472.1"/>
    <property type="molecule type" value="Genomic_DNA"/>
</dbReference>
<sequence>MCTMTKQNIRSPVTNTTSKKAIDHIKTMAVFGPTGDGPPAKSPGKLKLLPRTPRMDPIGLPPFRAILRYYRGKDPEFDTVSDSIIPSTDSDFNQSPVHEPGGNVESSITAQDKEICLQLIGHQECSSPVPSPPSSDKPASPRGSARRRTRPFWQTYSLIRKMASLTKRGQTPRQRALLLLEEVALVLLEPQFDLRGVSIGHANIQFLRVP</sequence>
<gene>
    <name evidence="2" type="ORF">AMELA_G00141490</name>
</gene>
<accession>A0A7J6AKK8</accession>
<organism evidence="2 3">
    <name type="scientific">Ameiurus melas</name>
    <name type="common">Black bullhead</name>
    <name type="synonym">Silurus melas</name>
    <dbReference type="NCBI Taxonomy" id="219545"/>
    <lineage>
        <taxon>Eukaryota</taxon>
        <taxon>Metazoa</taxon>
        <taxon>Chordata</taxon>
        <taxon>Craniata</taxon>
        <taxon>Vertebrata</taxon>
        <taxon>Euteleostomi</taxon>
        <taxon>Actinopterygii</taxon>
        <taxon>Neopterygii</taxon>
        <taxon>Teleostei</taxon>
        <taxon>Ostariophysi</taxon>
        <taxon>Siluriformes</taxon>
        <taxon>Ictaluridae</taxon>
        <taxon>Ameiurus</taxon>
    </lineage>
</organism>
<name>A0A7J6AKK8_AMEME</name>
<feature type="region of interest" description="Disordered" evidence="1">
    <location>
        <begin position="124"/>
        <end position="147"/>
    </location>
</feature>
<evidence type="ECO:0000256" key="1">
    <source>
        <dbReference type="SAM" id="MobiDB-lite"/>
    </source>
</evidence>
<dbReference type="Proteomes" id="UP000593565">
    <property type="component" value="Unassembled WGS sequence"/>
</dbReference>
<reference evidence="2 3" key="1">
    <citation type="submission" date="2020-02" db="EMBL/GenBank/DDBJ databases">
        <title>A chromosome-scale genome assembly of the black bullhead catfish (Ameiurus melas).</title>
        <authorList>
            <person name="Wen M."/>
            <person name="Zham M."/>
            <person name="Cabau C."/>
            <person name="Klopp C."/>
            <person name="Donnadieu C."/>
            <person name="Roques C."/>
            <person name="Bouchez O."/>
            <person name="Lampietro C."/>
            <person name="Jouanno E."/>
            <person name="Herpin A."/>
            <person name="Louis A."/>
            <person name="Berthelot C."/>
            <person name="Parey E."/>
            <person name="Roest-Crollius H."/>
            <person name="Braasch I."/>
            <person name="Postlethwait J."/>
            <person name="Robinson-Rechavi M."/>
            <person name="Echchiki A."/>
            <person name="Begum T."/>
            <person name="Montfort J."/>
            <person name="Schartl M."/>
            <person name="Bobe J."/>
            <person name="Guiguen Y."/>
        </authorList>
    </citation>
    <scope>NUCLEOTIDE SEQUENCE [LARGE SCALE GENOMIC DNA]</scope>
    <source>
        <strain evidence="2">M_S1</strain>
        <tissue evidence="2">Blood</tissue>
    </source>
</reference>
<evidence type="ECO:0000313" key="3">
    <source>
        <dbReference type="Proteomes" id="UP000593565"/>
    </source>
</evidence>
<dbReference type="AlphaFoldDB" id="A0A7J6AKK8"/>